<feature type="signal peptide" evidence="1">
    <location>
        <begin position="1"/>
        <end position="30"/>
    </location>
</feature>
<comment type="caution">
    <text evidence="2">The sequence shown here is derived from an EMBL/GenBank/DDBJ whole genome shotgun (WGS) entry which is preliminary data.</text>
</comment>
<organism evidence="2 3">
    <name type="scientific">Mycobacterium lepromatosis</name>
    <dbReference type="NCBI Taxonomy" id="480418"/>
    <lineage>
        <taxon>Bacteria</taxon>
        <taxon>Bacillati</taxon>
        <taxon>Actinomycetota</taxon>
        <taxon>Actinomycetes</taxon>
        <taxon>Mycobacteriales</taxon>
        <taxon>Mycobacteriaceae</taxon>
        <taxon>Mycobacterium</taxon>
    </lineage>
</organism>
<accession>A0A0F4ESQ2</accession>
<dbReference type="EMBL" id="JRPY01000028">
    <property type="protein sequence ID" value="KJX75637.1"/>
    <property type="molecule type" value="Genomic_DNA"/>
</dbReference>
<evidence type="ECO:0000313" key="2">
    <source>
        <dbReference type="EMBL" id="KJX75637.1"/>
    </source>
</evidence>
<dbReference type="RefSeq" id="WP_045842567.1">
    <property type="nucleotide sequence ID" value="NZ_JRPY01000028.1"/>
</dbReference>
<feature type="non-terminal residue" evidence="2">
    <location>
        <position position="134"/>
    </location>
</feature>
<dbReference type="AlphaFoldDB" id="A0A0F4ESQ2"/>
<feature type="chain" id="PRO_5002468177" evidence="1">
    <location>
        <begin position="31"/>
        <end position="134"/>
    </location>
</feature>
<reference evidence="2 3" key="1">
    <citation type="journal article" date="2015" name="Proc. Natl. Acad. Sci. U.S.A.">
        <title>Insight into the evolution and origin of leprosy bacilli from the genome sequence of Mycobacterium lepromatosis.</title>
        <authorList>
            <person name="Singh P."/>
            <person name="Benjak A."/>
            <person name="Schuenemann V.J."/>
            <person name="Herbig A."/>
            <person name="Avanzi C."/>
            <person name="Busso P."/>
            <person name="Nieselt K."/>
            <person name="Krause J."/>
            <person name="Vera-Cabrera L."/>
            <person name="Cole S.T."/>
        </authorList>
    </citation>
    <scope>NUCLEOTIDE SEQUENCE [LARGE SCALE GENOMIC DNA]</scope>
    <source>
        <strain evidence="2 3">Mx1-22A</strain>
    </source>
</reference>
<dbReference type="STRING" id="480418.GCA_000975265_00142"/>
<name>A0A0F4ESQ2_9MYCO</name>
<evidence type="ECO:0000256" key="1">
    <source>
        <dbReference type="SAM" id="SignalP"/>
    </source>
</evidence>
<gene>
    <name evidence="2" type="ORF">MLPM_0568</name>
</gene>
<keyword evidence="3" id="KW-1185">Reference proteome</keyword>
<proteinExistence type="predicted"/>
<protein>
    <submittedName>
        <fullName evidence="2">Uncharacterized protein</fullName>
    </submittedName>
</protein>
<dbReference type="Proteomes" id="UP000053699">
    <property type="component" value="Unassembled WGS sequence"/>
</dbReference>
<keyword evidence="1" id="KW-0732">Signal</keyword>
<sequence length="134" mass="12387">MKVFDRFNTAMLVSAGLCGAALAFSPGAAAAPLPIPTGGPTCIEQMAVAGLGAAPAAVPAVLPGPVPGTVPPVPLGPGGFPPVVPPGGFPPVVPPGAPAIGPLPAGDSAALGSGILAGKGVPTAPPQAALSGLV</sequence>
<evidence type="ECO:0000313" key="3">
    <source>
        <dbReference type="Proteomes" id="UP000053699"/>
    </source>
</evidence>